<organism evidence="2 3">
    <name type="scientific">Lactuca virosa</name>
    <dbReference type="NCBI Taxonomy" id="75947"/>
    <lineage>
        <taxon>Eukaryota</taxon>
        <taxon>Viridiplantae</taxon>
        <taxon>Streptophyta</taxon>
        <taxon>Embryophyta</taxon>
        <taxon>Tracheophyta</taxon>
        <taxon>Spermatophyta</taxon>
        <taxon>Magnoliopsida</taxon>
        <taxon>eudicotyledons</taxon>
        <taxon>Gunneridae</taxon>
        <taxon>Pentapetalae</taxon>
        <taxon>asterids</taxon>
        <taxon>campanulids</taxon>
        <taxon>Asterales</taxon>
        <taxon>Asteraceae</taxon>
        <taxon>Cichorioideae</taxon>
        <taxon>Cichorieae</taxon>
        <taxon>Lactucinae</taxon>
        <taxon>Lactuca</taxon>
    </lineage>
</organism>
<dbReference type="Proteomes" id="UP001157418">
    <property type="component" value="Unassembled WGS sequence"/>
</dbReference>
<feature type="compositionally biased region" description="Polar residues" evidence="1">
    <location>
        <begin position="123"/>
        <end position="132"/>
    </location>
</feature>
<dbReference type="EMBL" id="CAKMRJ010005412">
    <property type="protein sequence ID" value="CAH1440269.1"/>
    <property type="molecule type" value="Genomic_DNA"/>
</dbReference>
<feature type="region of interest" description="Disordered" evidence="1">
    <location>
        <begin position="76"/>
        <end position="138"/>
    </location>
</feature>
<evidence type="ECO:0000313" key="3">
    <source>
        <dbReference type="Proteomes" id="UP001157418"/>
    </source>
</evidence>
<evidence type="ECO:0000313" key="2">
    <source>
        <dbReference type="EMBL" id="CAH1440269.1"/>
    </source>
</evidence>
<name>A0AAU9NQZ9_9ASTR</name>
<keyword evidence="3" id="KW-1185">Reference proteome</keyword>
<feature type="region of interest" description="Disordered" evidence="1">
    <location>
        <begin position="204"/>
        <end position="228"/>
    </location>
</feature>
<sequence>MVAEEHVAPSKSNLSFSFEVSDDDDDVDFRMFVPSKEPINEVVISPAETEKEINIFKQPNDPTPEQMEALIEQLQLTSRRPPQAVPVTTESPYGSDKDDSNASLMPKKRRRRDPRPGVLITKPVQQPTSNVEPSRVIQDDQSPIIEPVAVHQDVQSPIFYEDFDFLANEETFASGSSSAPPPPEHDAASVKLAKLLAFQDSIPQSRGKGISIGSGHGGDEDSKQTISDWQFGCEIL</sequence>
<gene>
    <name evidence="2" type="ORF">LVIROSA_LOCUS26415</name>
</gene>
<evidence type="ECO:0000256" key="1">
    <source>
        <dbReference type="SAM" id="MobiDB-lite"/>
    </source>
</evidence>
<accession>A0AAU9NQZ9</accession>
<comment type="caution">
    <text evidence="2">The sequence shown here is derived from an EMBL/GenBank/DDBJ whole genome shotgun (WGS) entry which is preliminary data.</text>
</comment>
<reference evidence="2 3" key="1">
    <citation type="submission" date="2022-01" db="EMBL/GenBank/DDBJ databases">
        <authorList>
            <person name="Xiong W."/>
            <person name="Schranz E."/>
        </authorList>
    </citation>
    <scope>NUCLEOTIDE SEQUENCE [LARGE SCALE GENOMIC DNA]</scope>
</reference>
<protein>
    <submittedName>
        <fullName evidence="2">Uncharacterized protein</fullName>
    </submittedName>
</protein>
<proteinExistence type="predicted"/>
<feature type="compositionally biased region" description="Polar residues" evidence="1">
    <location>
        <begin position="76"/>
        <end position="92"/>
    </location>
</feature>
<feature type="region of interest" description="Disordered" evidence="1">
    <location>
        <begin position="1"/>
        <end position="20"/>
    </location>
</feature>
<dbReference type="AlphaFoldDB" id="A0AAU9NQZ9"/>